<proteinExistence type="predicted"/>
<dbReference type="EMBL" id="CM009295">
    <property type="protein sequence ID" value="KAI9392213.1"/>
    <property type="molecule type" value="Genomic_DNA"/>
</dbReference>
<organism evidence="1 2">
    <name type="scientific">Populus trichocarpa</name>
    <name type="common">Western balsam poplar</name>
    <name type="synonym">Populus balsamifera subsp. trichocarpa</name>
    <dbReference type="NCBI Taxonomy" id="3694"/>
    <lineage>
        <taxon>Eukaryota</taxon>
        <taxon>Viridiplantae</taxon>
        <taxon>Streptophyta</taxon>
        <taxon>Embryophyta</taxon>
        <taxon>Tracheophyta</taxon>
        <taxon>Spermatophyta</taxon>
        <taxon>Magnoliopsida</taxon>
        <taxon>eudicotyledons</taxon>
        <taxon>Gunneridae</taxon>
        <taxon>Pentapetalae</taxon>
        <taxon>rosids</taxon>
        <taxon>fabids</taxon>
        <taxon>Malpighiales</taxon>
        <taxon>Salicaceae</taxon>
        <taxon>Saliceae</taxon>
        <taxon>Populus</taxon>
    </lineage>
</organism>
<gene>
    <name evidence="1" type="ORF">POPTR_006G061300v4</name>
</gene>
<keyword evidence="2" id="KW-1185">Reference proteome</keyword>
<evidence type="ECO:0000313" key="2">
    <source>
        <dbReference type="Proteomes" id="UP000006729"/>
    </source>
</evidence>
<protein>
    <submittedName>
        <fullName evidence="1">Uncharacterized protein</fullName>
    </submittedName>
</protein>
<comment type="caution">
    <text evidence="1">The sequence shown here is derived from an EMBL/GenBank/DDBJ whole genome shotgun (WGS) entry which is preliminary data.</text>
</comment>
<sequence>MELNRLCLAVIMIINVVVLIQGWRCHGCLEEERVALLQIKDAFSYPNGSFPHSWGRDANCCEWKQVQCNSTTLRVVKIDLSFSRGWELGDWLLNASLFLPFPELNALNLYGNRIAGCLENEGFERLSVLGNLERLELGQNKFNSSIFSSLGGLSSLKCLSLHNNEIEGTISVEGLNNLTNLRNLHIASNHIEGFKSLHGGEDEVLKMSNLEYLDLGGNRFDNSILSSFKGLSSLKNLGLEKNHLKGTFNMKELEALSNLRKLYLSGNEIDEFVFSERIRGFGNLSRVRLFNITANGRRISLPLLQSLAKLPNLKTLDLGNNNFEGTILAQALPSLKNLHKLDLSSSTLDNSSLQTIGRITTLTSLKMNGCRLSGSIPIAEGLCELKHLQSLDISNNSLTGVLPNCLANLTSLKQIDLSSNHFGGDISSSPLITLTSIQELRLSDNNFQIPISLRSFSNHSELKFFFGYNNEICAELEEHNLIPKFQLERLHLSGQAYGGALPFPKFLFYQHNLREIYFSNMKMRGGVPNWLLENNPNLHELFLVNNSLSGPFQLPIHPHVSLSQLDISDNHLDSHIPTEIGAYFPSLTFLSMSKNHFNGIIPSSFGSMSSLLVLDLSENNISGKLPSCFSSLPLVHVYLSQNKLQGSLEDAFHKSFELITLDLSHNQLTGNISEWIGEFSHMSYLLLGYNNLEGRIPNQLCKLDKLSFIDLSHNKFSGHILPCLRFRSSIWYSNLRIYPDRYLIREPLEITTKSVSYSYPISILNIMSGMDLSCNNLTGEIPPEIGNLNHIHVLNLSNNFLIGPIPQTFTNLSEVESLDLSNNSLTGAIPPGLVQLHSLAFFSVAHNNLSGRTPPNMIPQFSTFNESSYEGNPLLCGPPLSRHCTTQEEEASSLPKRTSTDDIEESGFMDTDVFYVSFVVTYIMMLLVTAAILYINPNWRRAWFYFIKQSINNCYYFFVDNLHMPSWLEVRNLLCRYF</sequence>
<dbReference type="Proteomes" id="UP000006729">
    <property type="component" value="Chromosome 6"/>
</dbReference>
<name>A0ACC0SSM9_POPTR</name>
<evidence type="ECO:0000313" key="1">
    <source>
        <dbReference type="EMBL" id="KAI9392213.1"/>
    </source>
</evidence>
<reference evidence="1 2" key="1">
    <citation type="journal article" date="2006" name="Science">
        <title>The genome of black cottonwood, Populus trichocarpa (Torr. &amp; Gray).</title>
        <authorList>
            <person name="Tuskan G.A."/>
            <person name="Difazio S."/>
            <person name="Jansson S."/>
            <person name="Bohlmann J."/>
            <person name="Grigoriev I."/>
            <person name="Hellsten U."/>
            <person name="Putnam N."/>
            <person name="Ralph S."/>
            <person name="Rombauts S."/>
            <person name="Salamov A."/>
            <person name="Schein J."/>
            <person name="Sterck L."/>
            <person name="Aerts A."/>
            <person name="Bhalerao R.R."/>
            <person name="Bhalerao R.P."/>
            <person name="Blaudez D."/>
            <person name="Boerjan W."/>
            <person name="Brun A."/>
            <person name="Brunner A."/>
            <person name="Busov V."/>
            <person name="Campbell M."/>
            <person name="Carlson J."/>
            <person name="Chalot M."/>
            <person name="Chapman J."/>
            <person name="Chen G.L."/>
            <person name="Cooper D."/>
            <person name="Coutinho P.M."/>
            <person name="Couturier J."/>
            <person name="Covert S."/>
            <person name="Cronk Q."/>
            <person name="Cunningham R."/>
            <person name="Davis J."/>
            <person name="Degroeve S."/>
            <person name="Dejardin A."/>
            <person name="Depamphilis C."/>
            <person name="Detter J."/>
            <person name="Dirks B."/>
            <person name="Dubchak I."/>
            <person name="Duplessis S."/>
            <person name="Ehlting J."/>
            <person name="Ellis B."/>
            <person name="Gendler K."/>
            <person name="Goodstein D."/>
            <person name="Gribskov M."/>
            <person name="Grimwood J."/>
            <person name="Groover A."/>
            <person name="Gunter L."/>
            <person name="Hamberger B."/>
            <person name="Heinze B."/>
            <person name="Helariutta Y."/>
            <person name="Henrissat B."/>
            <person name="Holligan D."/>
            <person name="Holt R."/>
            <person name="Huang W."/>
            <person name="Islam-Faridi N."/>
            <person name="Jones S."/>
            <person name="Jones-Rhoades M."/>
            <person name="Jorgensen R."/>
            <person name="Joshi C."/>
            <person name="Kangasjarvi J."/>
            <person name="Karlsson J."/>
            <person name="Kelleher C."/>
            <person name="Kirkpatrick R."/>
            <person name="Kirst M."/>
            <person name="Kohler A."/>
            <person name="Kalluri U."/>
            <person name="Larimer F."/>
            <person name="Leebens-Mack J."/>
            <person name="Leple J.C."/>
            <person name="Locascio P."/>
            <person name="Lou Y."/>
            <person name="Lucas S."/>
            <person name="Martin F."/>
            <person name="Montanini B."/>
            <person name="Napoli C."/>
            <person name="Nelson D.R."/>
            <person name="Nelson C."/>
            <person name="Nieminen K."/>
            <person name="Nilsson O."/>
            <person name="Pereda V."/>
            <person name="Peter G."/>
            <person name="Philippe R."/>
            <person name="Pilate G."/>
            <person name="Poliakov A."/>
            <person name="Razumovskaya J."/>
            <person name="Richardson P."/>
            <person name="Rinaldi C."/>
            <person name="Ritland K."/>
            <person name="Rouze P."/>
            <person name="Ryaboy D."/>
            <person name="Schmutz J."/>
            <person name="Schrader J."/>
            <person name="Segerman B."/>
            <person name="Shin H."/>
            <person name="Siddiqui A."/>
            <person name="Sterky F."/>
            <person name="Terry A."/>
            <person name="Tsai C.J."/>
            <person name="Uberbacher E."/>
            <person name="Unneberg P."/>
            <person name="Vahala J."/>
            <person name="Wall K."/>
            <person name="Wessler S."/>
            <person name="Yang G."/>
            <person name="Yin T."/>
            <person name="Douglas C."/>
            <person name="Marra M."/>
            <person name="Sandberg G."/>
            <person name="Van de Peer Y."/>
            <person name="Rokhsar D."/>
        </authorList>
    </citation>
    <scope>NUCLEOTIDE SEQUENCE [LARGE SCALE GENOMIC DNA]</scope>
    <source>
        <strain evidence="2">cv. Nisqually</strain>
    </source>
</reference>
<accession>A0ACC0SSM9</accession>